<dbReference type="AlphaFoldDB" id="A0A381UZR9"/>
<accession>A0A381UZR9</accession>
<dbReference type="EMBL" id="UINC01007284">
    <property type="protein sequence ID" value="SVA32463.1"/>
    <property type="molecule type" value="Genomic_DNA"/>
</dbReference>
<name>A0A381UZR9_9ZZZZ</name>
<evidence type="ECO:0000313" key="1">
    <source>
        <dbReference type="EMBL" id="SVA32463.1"/>
    </source>
</evidence>
<protein>
    <submittedName>
        <fullName evidence="1">Uncharacterized protein</fullName>
    </submittedName>
</protein>
<sequence length="38" mass="4300">MYTREISSDYSTPVLIVSWHTGSAPPFVHNHRSLPSTK</sequence>
<reference evidence="1" key="1">
    <citation type="submission" date="2018-05" db="EMBL/GenBank/DDBJ databases">
        <authorList>
            <person name="Lanie J.A."/>
            <person name="Ng W.-L."/>
            <person name="Kazmierczak K.M."/>
            <person name="Andrzejewski T.M."/>
            <person name="Davidsen T.M."/>
            <person name="Wayne K.J."/>
            <person name="Tettelin H."/>
            <person name="Glass J.I."/>
            <person name="Rusch D."/>
            <person name="Podicherti R."/>
            <person name="Tsui H.-C.T."/>
            <person name="Winkler M.E."/>
        </authorList>
    </citation>
    <scope>NUCLEOTIDE SEQUENCE</scope>
</reference>
<feature type="non-terminal residue" evidence="1">
    <location>
        <position position="38"/>
    </location>
</feature>
<gene>
    <name evidence="1" type="ORF">METZ01_LOCUS85317</name>
</gene>
<proteinExistence type="predicted"/>
<organism evidence="1">
    <name type="scientific">marine metagenome</name>
    <dbReference type="NCBI Taxonomy" id="408172"/>
    <lineage>
        <taxon>unclassified sequences</taxon>
        <taxon>metagenomes</taxon>
        <taxon>ecological metagenomes</taxon>
    </lineage>
</organism>